<protein>
    <recommendedName>
        <fullName evidence="3">Glycosyltransferase family 92 protein</fullName>
    </recommendedName>
</protein>
<sequence length="410" mass="47610">MAGLYSSIKSSASSSSLLLLSLFLFSVAAFAFILQWRDVGDTNFIWPSLKRIEFPAMYTTTHTSSSCVDALGQSRSISFPYFKDWKFSYKLGLKPKICITSSTSARLEQILPWIYYHKVVGVTNFFLFVEGKAATAGVSKVLESIPGVKLVHRTKELEEEQAKSRMWNETPMSRYFYKPCNYELFVKQYLNTEMAIVMAEEAHMDWIFHLDTDELIYPAGTREYSLVELLLDVPEYVDMVIFPNYESCVERDDIHEPFSEVSLFKKNYDHLTEEIYYGNYKESVRGNPGYFLTYSNGKSAARVQQHLRPNGAHRWYNYKKIPNEVMFHEAAVLHYTYAKFSDLTSRRDRCGCKPTKEHVKKCFFLEFDSDIVVKVTENTNNDNILKLWKQLLKTRGSQGKLLKSRTHLWS</sequence>
<organism evidence="1 2">
    <name type="scientific">Tanacetum coccineum</name>
    <dbReference type="NCBI Taxonomy" id="301880"/>
    <lineage>
        <taxon>Eukaryota</taxon>
        <taxon>Viridiplantae</taxon>
        <taxon>Streptophyta</taxon>
        <taxon>Embryophyta</taxon>
        <taxon>Tracheophyta</taxon>
        <taxon>Spermatophyta</taxon>
        <taxon>Magnoliopsida</taxon>
        <taxon>eudicotyledons</taxon>
        <taxon>Gunneridae</taxon>
        <taxon>Pentapetalae</taxon>
        <taxon>asterids</taxon>
        <taxon>campanulids</taxon>
        <taxon>Asterales</taxon>
        <taxon>Asteraceae</taxon>
        <taxon>Asteroideae</taxon>
        <taxon>Anthemideae</taxon>
        <taxon>Anthemidinae</taxon>
        <taxon>Tanacetum</taxon>
    </lineage>
</organism>
<comment type="caution">
    <text evidence="1">The sequence shown here is derived from an EMBL/GenBank/DDBJ whole genome shotgun (WGS) entry which is preliminary data.</text>
</comment>
<dbReference type="Proteomes" id="UP001151760">
    <property type="component" value="Unassembled WGS sequence"/>
</dbReference>
<dbReference type="InterPro" id="IPR044224">
    <property type="entry name" value="KOBITO1-like"/>
</dbReference>
<evidence type="ECO:0000313" key="1">
    <source>
        <dbReference type="EMBL" id="GJT63324.1"/>
    </source>
</evidence>
<proteinExistence type="predicted"/>
<name>A0ABQ5FJS2_9ASTR</name>
<evidence type="ECO:0000313" key="2">
    <source>
        <dbReference type="Proteomes" id="UP001151760"/>
    </source>
</evidence>
<reference evidence="1" key="1">
    <citation type="journal article" date="2022" name="Int. J. Mol. Sci.">
        <title>Draft Genome of Tanacetum Coccineum: Genomic Comparison of Closely Related Tanacetum-Family Plants.</title>
        <authorList>
            <person name="Yamashiro T."/>
            <person name="Shiraishi A."/>
            <person name="Nakayama K."/>
            <person name="Satake H."/>
        </authorList>
    </citation>
    <scope>NUCLEOTIDE SEQUENCE</scope>
</reference>
<gene>
    <name evidence="1" type="ORF">Tco_1006857</name>
</gene>
<keyword evidence="2" id="KW-1185">Reference proteome</keyword>
<accession>A0ABQ5FJS2</accession>
<dbReference type="EMBL" id="BQNB010017451">
    <property type="protein sequence ID" value="GJT63324.1"/>
    <property type="molecule type" value="Genomic_DNA"/>
</dbReference>
<reference evidence="1" key="2">
    <citation type="submission" date="2022-01" db="EMBL/GenBank/DDBJ databases">
        <authorList>
            <person name="Yamashiro T."/>
            <person name="Shiraishi A."/>
            <person name="Satake H."/>
            <person name="Nakayama K."/>
        </authorList>
    </citation>
    <scope>NUCLEOTIDE SEQUENCE</scope>
</reference>
<evidence type="ECO:0008006" key="3">
    <source>
        <dbReference type="Google" id="ProtNLM"/>
    </source>
</evidence>
<dbReference type="PANTHER" id="PTHR46701">
    <property type="entry name" value="GLYCOSYLTRANSFERASE-LIKE KOBITO 1"/>
    <property type="match status" value="1"/>
</dbReference>
<dbReference type="PANTHER" id="PTHR46701:SF9">
    <property type="entry name" value="GLYCOSYLTRANSFERASE FAMILY 92 PROTEIN"/>
    <property type="match status" value="1"/>
</dbReference>